<reference evidence="2" key="2">
    <citation type="submission" date="2020-05" db="UniProtKB">
        <authorList>
            <consortium name="EnsemblMetazoa"/>
        </authorList>
    </citation>
    <scope>IDENTIFICATION</scope>
    <source>
        <strain evidence="2">MINIMUS1</strain>
    </source>
</reference>
<keyword evidence="1" id="KW-1133">Transmembrane helix</keyword>
<dbReference type="VEuPathDB" id="VectorBase:AMIN014283"/>
<evidence type="ECO:0000313" key="3">
    <source>
        <dbReference type="Proteomes" id="UP000075920"/>
    </source>
</evidence>
<keyword evidence="1" id="KW-0812">Transmembrane</keyword>
<dbReference type="AlphaFoldDB" id="A0A182WNJ6"/>
<feature type="transmembrane region" description="Helical" evidence="1">
    <location>
        <begin position="27"/>
        <end position="52"/>
    </location>
</feature>
<name>A0A182WNJ6_9DIPT</name>
<proteinExistence type="predicted"/>
<keyword evidence="1" id="KW-0472">Membrane</keyword>
<evidence type="ECO:0000313" key="2">
    <source>
        <dbReference type="EnsemblMetazoa" id="AMIN014283-PA"/>
    </source>
</evidence>
<sequence length="101" mass="12044">KKKNSSFHLLTNNYFVNSITRYHFDPFLHITCGVFFLVFYYLWVNACLYVFLRVRCCSVYRILNFVFPPFFRVSPVPFVVLIPIVCRVGEYLQDVFSSTIH</sequence>
<evidence type="ECO:0000256" key="1">
    <source>
        <dbReference type="SAM" id="Phobius"/>
    </source>
</evidence>
<keyword evidence="3" id="KW-1185">Reference proteome</keyword>
<dbReference type="EnsemblMetazoa" id="AMIN014283-RA">
    <property type="protein sequence ID" value="AMIN014283-PA"/>
    <property type="gene ID" value="AMIN014283"/>
</dbReference>
<organism evidence="2 3">
    <name type="scientific">Anopheles minimus</name>
    <dbReference type="NCBI Taxonomy" id="112268"/>
    <lineage>
        <taxon>Eukaryota</taxon>
        <taxon>Metazoa</taxon>
        <taxon>Ecdysozoa</taxon>
        <taxon>Arthropoda</taxon>
        <taxon>Hexapoda</taxon>
        <taxon>Insecta</taxon>
        <taxon>Pterygota</taxon>
        <taxon>Neoptera</taxon>
        <taxon>Endopterygota</taxon>
        <taxon>Diptera</taxon>
        <taxon>Nematocera</taxon>
        <taxon>Culicoidea</taxon>
        <taxon>Culicidae</taxon>
        <taxon>Anophelinae</taxon>
        <taxon>Anopheles</taxon>
    </lineage>
</organism>
<accession>A0A182WNJ6</accession>
<dbReference type="Proteomes" id="UP000075920">
    <property type="component" value="Unassembled WGS sequence"/>
</dbReference>
<reference evidence="3" key="1">
    <citation type="submission" date="2013-03" db="EMBL/GenBank/DDBJ databases">
        <title>The Genome Sequence of Anopheles minimus MINIMUS1.</title>
        <authorList>
            <consortium name="The Broad Institute Genomics Platform"/>
            <person name="Neafsey D.E."/>
            <person name="Walton C."/>
            <person name="Walker B."/>
            <person name="Young S.K."/>
            <person name="Zeng Q."/>
            <person name="Gargeya S."/>
            <person name="Fitzgerald M."/>
            <person name="Haas B."/>
            <person name="Abouelleil A."/>
            <person name="Allen A.W."/>
            <person name="Alvarado L."/>
            <person name="Arachchi H.M."/>
            <person name="Berlin A.M."/>
            <person name="Chapman S.B."/>
            <person name="Gainer-Dewar J."/>
            <person name="Goldberg J."/>
            <person name="Griggs A."/>
            <person name="Gujja S."/>
            <person name="Hansen M."/>
            <person name="Howarth C."/>
            <person name="Imamovic A."/>
            <person name="Ireland A."/>
            <person name="Larimer J."/>
            <person name="McCowan C."/>
            <person name="Murphy C."/>
            <person name="Pearson M."/>
            <person name="Poon T.W."/>
            <person name="Priest M."/>
            <person name="Roberts A."/>
            <person name="Saif S."/>
            <person name="Shea T."/>
            <person name="Sisk P."/>
            <person name="Sykes S."/>
            <person name="Wortman J."/>
            <person name="Nusbaum C."/>
            <person name="Birren B."/>
        </authorList>
    </citation>
    <scope>NUCLEOTIDE SEQUENCE [LARGE SCALE GENOMIC DNA]</scope>
    <source>
        <strain evidence="3">MINIMUS1</strain>
    </source>
</reference>
<protein>
    <submittedName>
        <fullName evidence="2">Uncharacterized protein</fullName>
    </submittedName>
</protein>